<dbReference type="PaxDb" id="3880-AES73499"/>
<dbReference type="EMBL" id="CM001219">
    <property type="protein sequence ID" value="AES73499.1"/>
    <property type="molecule type" value="Genomic_DNA"/>
</dbReference>
<feature type="signal peptide" evidence="1">
    <location>
        <begin position="1"/>
        <end position="28"/>
    </location>
</feature>
<evidence type="ECO:0000313" key="2">
    <source>
        <dbReference type="EMBL" id="AES73499.1"/>
    </source>
</evidence>
<proteinExistence type="predicted"/>
<keyword evidence="1" id="KW-0732">Signal</keyword>
<reference evidence="2 4" key="1">
    <citation type="journal article" date="2011" name="Nature">
        <title>The Medicago genome provides insight into the evolution of rhizobial symbioses.</title>
        <authorList>
            <person name="Young N.D."/>
            <person name="Debelle F."/>
            <person name="Oldroyd G.E."/>
            <person name="Geurts R."/>
            <person name="Cannon S.B."/>
            <person name="Udvardi M.K."/>
            <person name="Benedito V.A."/>
            <person name="Mayer K.F."/>
            <person name="Gouzy J."/>
            <person name="Schoof H."/>
            <person name="Van de Peer Y."/>
            <person name="Proost S."/>
            <person name="Cook D.R."/>
            <person name="Meyers B.C."/>
            <person name="Spannagl M."/>
            <person name="Cheung F."/>
            <person name="De Mita S."/>
            <person name="Krishnakumar V."/>
            <person name="Gundlach H."/>
            <person name="Zhou S."/>
            <person name="Mudge J."/>
            <person name="Bharti A.K."/>
            <person name="Murray J.D."/>
            <person name="Naoumkina M.A."/>
            <person name="Rosen B."/>
            <person name="Silverstein K.A."/>
            <person name="Tang H."/>
            <person name="Rombauts S."/>
            <person name="Zhao P.X."/>
            <person name="Zhou P."/>
            <person name="Barbe V."/>
            <person name="Bardou P."/>
            <person name="Bechner M."/>
            <person name="Bellec A."/>
            <person name="Berger A."/>
            <person name="Berges H."/>
            <person name="Bidwell S."/>
            <person name="Bisseling T."/>
            <person name="Choisne N."/>
            <person name="Couloux A."/>
            <person name="Denny R."/>
            <person name="Deshpande S."/>
            <person name="Dai X."/>
            <person name="Doyle J.J."/>
            <person name="Dudez A.M."/>
            <person name="Farmer A.D."/>
            <person name="Fouteau S."/>
            <person name="Franken C."/>
            <person name="Gibelin C."/>
            <person name="Gish J."/>
            <person name="Goldstein S."/>
            <person name="Gonzalez A.J."/>
            <person name="Green P.J."/>
            <person name="Hallab A."/>
            <person name="Hartog M."/>
            <person name="Hua A."/>
            <person name="Humphray S.J."/>
            <person name="Jeong D.H."/>
            <person name="Jing Y."/>
            <person name="Jocker A."/>
            <person name="Kenton S.M."/>
            <person name="Kim D.J."/>
            <person name="Klee K."/>
            <person name="Lai H."/>
            <person name="Lang C."/>
            <person name="Lin S."/>
            <person name="Macmil S.L."/>
            <person name="Magdelenat G."/>
            <person name="Matthews L."/>
            <person name="McCorrison J."/>
            <person name="Monaghan E.L."/>
            <person name="Mun J.H."/>
            <person name="Najar F.Z."/>
            <person name="Nicholson C."/>
            <person name="Noirot C."/>
            <person name="O'Bleness M."/>
            <person name="Paule C.R."/>
            <person name="Poulain J."/>
            <person name="Prion F."/>
            <person name="Qin B."/>
            <person name="Qu C."/>
            <person name="Retzel E.F."/>
            <person name="Riddle C."/>
            <person name="Sallet E."/>
            <person name="Samain S."/>
            <person name="Samson N."/>
            <person name="Sanders I."/>
            <person name="Saurat O."/>
            <person name="Scarpelli C."/>
            <person name="Schiex T."/>
            <person name="Segurens B."/>
            <person name="Severin A.J."/>
            <person name="Sherrier D.J."/>
            <person name="Shi R."/>
            <person name="Sims S."/>
            <person name="Singer S.R."/>
            <person name="Sinharoy S."/>
            <person name="Sterck L."/>
            <person name="Viollet A."/>
            <person name="Wang B.B."/>
            <person name="Wang K."/>
            <person name="Wang M."/>
            <person name="Wang X."/>
            <person name="Warfsmann J."/>
            <person name="Weissenbach J."/>
            <person name="White D.D."/>
            <person name="White J.D."/>
            <person name="Wiley G.B."/>
            <person name="Wincker P."/>
            <person name="Xing Y."/>
            <person name="Yang L."/>
            <person name="Yao Z."/>
            <person name="Ying F."/>
            <person name="Zhai J."/>
            <person name="Zhou L."/>
            <person name="Zuber A."/>
            <person name="Denarie J."/>
            <person name="Dixon R.A."/>
            <person name="May G.D."/>
            <person name="Schwartz D.C."/>
            <person name="Rogers J."/>
            <person name="Quetier F."/>
            <person name="Town C.D."/>
            <person name="Roe B.A."/>
        </authorList>
    </citation>
    <scope>NUCLEOTIDE SEQUENCE [LARGE SCALE GENOMIC DNA]</scope>
    <source>
        <strain evidence="2">A17</strain>
        <strain evidence="3 4">cv. Jemalong A17</strain>
    </source>
</reference>
<dbReference type="Proteomes" id="UP000002051">
    <property type="component" value="Chromosome 3"/>
</dbReference>
<organism evidence="2 4">
    <name type="scientific">Medicago truncatula</name>
    <name type="common">Barrel medic</name>
    <name type="synonym">Medicago tribuloides</name>
    <dbReference type="NCBI Taxonomy" id="3880"/>
    <lineage>
        <taxon>Eukaryota</taxon>
        <taxon>Viridiplantae</taxon>
        <taxon>Streptophyta</taxon>
        <taxon>Embryophyta</taxon>
        <taxon>Tracheophyta</taxon>
        <taxon>Spermatophyta</taxon>
        <taxon>Magnoliopsida</taxon>
        <taxon>eudicotyledons</taxon>
        <taxon>Gunneridae</taxon>
        <taxon>Pentapetalae</taxon>
        <taxon>rosids</taxon>
        <taxon>fabids</taxon>
        <taxon>Fabales</taxon>
        <taxon>Fabaceae</taxon>
        <taxon>Papilionoideae</taxon>
        <taxon>50 kb inversion clade</taxon>
        <taxon>NPAAA clade</taxon>
        <taxon>Hologalegina</taxon>
        <taxon>IRL clade</taxon>
        <taxon>Trifolieae</taxon>
        <taxon>Medicago</taxon>
    </lineage>
</organism>
<gene>
    <name evidence="2" type="ordered locus">MTR_3g105520</name>
</gene>
<evidence type="ECO:0000313" key="4">
    <source>
        <dbReference type="Proteomes" id="UP000002051"/>
    </source>
</evidence>
<dbReference type="EnsemblPlants" id="AES73499">
    <property type="protein sequence ID" value="AES73499"/>
    <property type="gene ID" value="MTR_3g105520"/>
</dbReference>
<keyword evidence="4" id="KW-1185">Reference proteome</keyword>
<protein>
    <recommendedName>
        <fullName evidence="5">Transmembrane protein</fullName>
    </recommendedName>
</protein>
<reference evidence="2 4" key="2">
    <citation type="journal article" date="2014" name="BMC Genomics">
        <title>An improved genome release (version Mt4.0) for the model legume Medicago truncatula.</title>
        <authorList>
            <person name="Tang H."/>
            <person name="Krishnakumar V."/>
            <person name="Bidwell S."/>
            <person name="Rosen B."/>
            <person name="Chan A."/>
            <person name="Zhou S."/>
            <person name="Gentzbittel L."/>
            <person name="Childs K.L."/>
            <person name="Yandell M."/>
            <person name="Gundlach H."/>
            <person name="Mayer K.F."/>
            <person name="Schwartz D.C."/>
            <person name="Town C.D."/>
        </authorList>
    </citation>
    <scope>GENOME REANNOTATION</scope>
    <source>
        <strain evidence="3 4">cv. Jemalong A17</strain>
    </source>
</reference>
<evidence type="ECO:0000256" key="1">
    <source>
        <dbReference type="SAM" id="SignalP"/>
    </source>
</evidence>
<evidence type="ECO:0000313" key="3">
    <source>
        <dbReference type="EnsemblPlants" id="AES73499"/>
    </source>
</evidence>
<dbReference type="HOGENOM" id="CLU_2743798_0_0_1"/>
<sequence>MNHQNHFLAKIFHFFHLFLPFFPKLSSPFTSKLANKVYEPTYERKPNQNVAHTSSRCTFDFLINFMHVSWL</sequence>
<name>G7J958_MEDTR</name>
<evidence type="ECO:0008006" key="5">
    <source>
        <dbReference type="Google" id="ProtNLM"/>
    </source>
</evidence>
<accession>G7J958</accession>
<dbReference type="AlphaFoldDB" id="G7J958"/>
<feature type="chain" id="PRO_5014572769" description="Transmembrane protein" evidence="1">
    <location>
        <begin position="29"/>
        <end position="71"/>
    </location>
</feature>
<reference evidence="3" key="3">
    <citation type="submission" date="2015-04" db="UniProtKB">
        <authorList>
            <consortium name="EnsemblPlants"/>
        </authorList>
    </citation>
    <scope>IDENTIFICATION</scope>
    <source>
        <strain evidence="3">cv. Jemalong A17</strain>
    </source>
</reference>